<sequence>MNKIYGILAIFAFAGLLLPTSAMQVDASSDLDYMLKIAEKAKRYIKHNIDEMENNNTQDWKNRQAVLEIYDKSAYEIDQLEAAIKEGDVKSAREHFISSMSKIKQISQMLNQIAETKAQDAALPDHSQIIKRYEMNYQKLQQISDKIGADIDFSEMKNLLSLAKQNNQQGESDKAKQTIDQIALKGLEIYKNLQTVNDKNKIIRAQALAEKYVDRINTLIVQAKTSGLLDYVKMLENSKTQLISSNSTSQITKQIRIVITIHNDIEEINRNNLQQIDVDQIQLSQKQKITSELSQLETRAKLLHSDVKGSNAALYYVEKAIAIIDNVQNNLDDSERKINSKLQLIDELLTKAEKLVQEST</sequence>
<dbReference type="EMBL" id="KF901103">
    <property type="protein sequence ID" value="AIF18182.1"/>
    <property type="molecule type" value="Genomic_DNA"/>
</dbReference>
<accession>A0A075HUS9</accession>
<name>A0A075HUS9_9ARCH</name>
<keyword evidence="1" id="KW-0175">Coiled coil</keyword>
<reference evidence="2" key="1">
    <citation type="journal article" date="2014" name="Genome Biol. Evol.">
        <title>Pangenome evidence for extensive interdomain horizontal transfer affecting lineage core and shell genes in uncultured planktonic thaumarchaeota and euryarchaeota.</title>
        <authorList>
            <person name="Deschamps P."/>
            <person name="Zivanovic Y."/>
            <person name="Moreira D."/>
            <person name="Rodriguez-Valera F."/>
            <person name="Lopez-Garcia P."/>
        </authorList>
    </citation>
    <scope>NUCLEOTIDE SEQUENCE</scope>
</reference>
<proteinExistence type="predicted"/>
<organism evidence="2">
    <name type="scientific">uncultured marine thaumarchaeote KM3_82_B03</name>
    <dbReference type="NCBI Taxonomy" id="1456302"/>
    <lineage>
        <taxon>Archaea</taxon>
        <taxon>Nitrososphaerota</taxon>
        <taxon>environmental samples</taxon>
    </lineage>
</organism>
<feature type="coiled-coil region" evidence="1">
    <location>
        <begin position="317"/>
        <end position="358"/>
    </location>
</feature>
<evidence type="ECO:0000256" key="1">
    <source>
        <dbReference type="SAM" id="Coils"/>
    </source>
</evidence>
<protein>
    <submittedName>
        <fullName evidence="2">Uncharacterized protein</fullName>
    </submittedName>
</protein>
<evidence type="ECO:0000313" key="2">
    <source>
        <dbReference type="EMBL" id="AIF18182.1"/>
    </source>
</evidence>
<dbReference type="AlphaFoldDB" id="A0A075HUS9"/>